<feature type="transmembrane region" description="Helical" evidence="1">
    <location>
        <begin position="734"/>
        <end position="754"/>
    </location>
</feature>
<evidence type="ECO:0000313" key="3">
    <source>
        <dbReference type="EMBL" id="OKH23644.1"/>
    </source>
</evidence>
<dbReference type="InterPro" id="IPR024983">
    <property type="entry name" value="CHAT_dom"/>
</dbReference>
<dbReference type="Proteomes" id="UP000185984">
    <property type="component" value="Unassembled WGS sequence"/>
</dbReference>
<feature type="domain" description="CHASE2" evidence="2">
    <location>
        <begin position="406"/>
        <end position="722"/>
    </location>
</feature>
<keyword evidence="1" id="KW-1133">Transmembrane helix</keyword>
<organism evidence="3 4">
    <name type="scientific">Chroogloeocystis siderophila 5.2 s.c.1</name>
    <dbReference type="NCBI Taxonomy" id="247279"/>
    <lineage>
        <taxon>Bacteria</taxon>
        <taxon>Bacillati</taxon>
        <taxon>Cyanobacteriota</taxon>
        <taxon>Cyanophyceae</taxon>
        <taxon>Oscillatoriophycideae</taxon>
        <taxon>Chroococcales</taxon>
        <taxon>Chroococcaceae</taxon>
        <taxon>Chroogloeocystis</taxon>
    </lineage>
</organism>
<evidence type="ECO:0000256" key="1">
    <source>
        <dbReference type="SAM" id="Phobius"/>
    </source>
</evidence>
<keyword evidence="4" id="KW-1185">Reference proteome</keyword>
<reference evidence="3 4" key="1">
    <citation type="submission" date="2016-11" db="EMBL/GenBank/DDBJ databases">
        <title>Draft Genome Sequences of Nine Cyanobacterial Strains from Diverse Habitats.</title>
        <authorList>
            <person name="Zhu T."/>
            <person name="Hou S."/>
            <person name="Lu X."/>
            <person name="Hess W.R."/>
        </authorList>
    </citation>
    <scope>NUCLEOTIDE SEQUENCE [LARGE SCALE GENOMIC DNA]</scope>
    <source>
        <strain evidence="3 4">5.2 s.c.1</strain>
    </source>
</reference>
<evidence type="ECO:0000313" key="4">
    <source>
        <dbReference type="Proteomes" id="UP000185984"/>
    </source>
</evidence>
<dbReference type="Pfam" id="PF05226">
    <property type="entry name" value="CHASE2"/>
    <property type="match status" value="1"/>
</dbReference>
<feature type="transmembrane region" description="Helical" evidence="1">
    <location>
        <begin position="760"/>
        <end position="779"/>
    </location>
</feature>
<gene>
    <name evidence="3" type="ORF">NIES1031_17575</name>
</gene>
<name>A0A1U7HJB1_9CHRO</name>
<sequence>MAKLVVLKVGEGSFEQGFPVTMQIGEEGDAPAIQTLGKLPPAPEIPQYYNCWQSAYLCLGWSTRLEAKPVQVTNVSVIEDCWHAVQVLRNRLNSWIHSESFRAIREKWLEKLLPSDELRVILQTEDLLLQRLPWHFCDLFERYPKAELAFSAPAYERVKQISQTKDKVNILAILGDSTGIDTQADRALFEQLPGATVQFLVEPQRQELNNQLWSQGWDILFFAGHSSSLVDADGRICINRTDSLSISDLRYALKTAVAHGLKLAIFNSCDGLGLARELANLYIPQVIVMREPVPDKVAQEFLKNFLYAFAGGQPFYLSVREARERLQGLEDEYPCASWLPVIYQNPAETPPLWSALSRPVSVNTSGNNHSRQRSLKKIGSQHLRRMLLTSVLVTSVTWGLQQLGAFQPLELKVFDQLMRLRPQEATDPRLLVVAITEEDFKLPEQKNRTGSISDLALARLLEKLEQYQPRAIGLDIYREDPVNPQLKNLAQYMQQSDRFIAVCKINEPTASEDPSVAPPPEVPEARQGFSDVVLDPDGILRRYLVAVNPHPASICSAPYAFSTQLTFRYLAAEGIFPQWTPQGHLQLGNVILPRLQPHTGGYQTIDTAGFQMLLNYRSYRSPENIANKVTLTDVLRNRIRPDDVRNRIVLIGVTAPSVGDYFATPYSTSKGAYQKMAGVFVHAQMVSQMLSAVKNQRPSLWVLPQGSELLWVWGWSIVGSVLAWRYRSVLHLELALAITLIVLYALCFALFAYQSCWVPFVPSTLALIATSASIVVQNASQKQGQSTKLYAESN</sequence>
<dbReference type="STRING" id="247279.NIES1031_17575"/>
<dbReference type="SMART" id="SM01080">
    <property type="entry name" value="CHASE2"/>
    <property type="match status" value="1"/>
</dbReference>
<dbReference type="RefSeq" id="WP_073550803.1">
    <property type="nucleotide sequence ID" value="NZ_CAWMVK010000007.1"/>
</dbReference>
<dbReference type="OrthoDB" id="444941at2"/>
<dbReference type="Pfam" id="PF12770">
    <property type="entry name" value="CHAT"/>
    <property type="match status" value="1"/>
</dbReference>
<feature type="transmembrane region" description="Helical" evidence="1">
    <location>
        <begin position="709"/>
        <end position="727"/>
    </location>
</feature>
<keyword evidence="1" id="KW-0472">Membrane</keyword>
<dbReference type="InterPro" id="IPR007890">
    <property type="entry name" value="CHASE2"/>
</dbReference>
<keyword evidence="1" id="KW-0812">Transmembrane</keyword>
<accession>A0A1U7HJB1</accession>
<evidence type="ECO:0000259" key="2">
    <source>
        <dbReference type="SMART" id="SM01080"/>
    </source>
</evidence>
<dbReference type="EMBL" id="MRCC01000015">
    <property type="protein sequence ID" value="OKH23644.1"/>
    <property type="molecule type" value="Genomic_DNA"/>
</dbReference>
<proteinExistence type="predicted"/>
<dbReference type="AlphaFoldDB" id="A0A1U7HJB1"/>
<comment type="caution">
    <text evidence="3">The sequence shown here is derived from an EMBL/GenBank/DDBJ whole genome shotgun (WGS) entry which is preliminary data.</text>
</comment>
<protein>
    <submittedName>
        <fullName evidence="3">Sensor protein Chase2</fullName>
    </submittedName>
</protein>